<keyword evidence="2" id="KW-1185">Reference proteome</keyword>
<reference evidence="1 2" key="1">
    <citation type="submission" date="2018-08" db="EMBL/GenBank/DDBJ databases">
        <title>Murine metabolic-syndrome-specific gut microbial biobank.</title>
        <authorList>
            <person name="Liu C."/>
        </authorList>
    </citation>
    <scope>NUCLEOTIDE SEQUENCE [LARGE SCALE GENOMIC DNA]</scope>
    <source>
        <strain evidence="1 2">583</strain>
    </source>
</reference>
<protein>
    <submittedName>
        <fullName evidence="1">BC1881 family protein</fullName>
    </submittedName>
</protein>
<evidence type="ECO:0000313" key="2">
    <source>
        <dbReference type="Proteomes" id="UP000467132"/>
    </source>
</evidence>
<sequence>MCDRCIEKAIKESSEQVVESLKRELSITGIIKKSLTEYSTKELVDEISKRNGVDTFKTDYEGEHEMRVVNDDYDKKTTRITETKGPVIILEVID</sequence>
<comment type="caution">
    <text evidence="1">The sequence shown here is derived from an EMBL/GenBank/DDBJ whole genome shotgun (WGS) entry which is preliminary data.</text>
</comment>
<dbReference type="RefSeq" id="WP_160198769.1">
    <property type="nucleotide sequence ID" value="NZ_QXXA01000028.1"/>
</dbReference>
<dbReference type="EMBL" id="QXXA01000028">
    <property type="protein sequence ID" value="NBI08309.1"/>
    <property type="molecule type" value="Genomic_DNA"/>
</dbReference>
<name>A0A845R2X0_9CLOT</name>
<gene>
    <name evidence="1" type="ORF">D3Z33_15760</name>
</gene>
<dbReference type="NCBIfam" id="NF033495">
    <property type="entry name" value="phage_BC1881"/>
    <property type="match status" value="1"/>
</dbReference>
<dbReference type="Proteomes" id="UP000467132">
    <property type="component" value="Unassembled WGS sequence"/>
</dbReference>
<dbReference type="AlphaFoldDB" id="A0A845R2X0"/>
<dbReference type="InterPro" id="IPR047901">
    <property type="entry name" value="BC1881-like"/>
</dbReference>
<organism evidence="1 2">
    <name type="scientific">Senegalia massiliensis</name>
    <dbReference type="NCBI Taxonomy" id="1720316"/>
    <lineage>
        <taxon>Bacteria</taxon>
        <taxon>Bacillati</taxon>
        <taxon>Bacillota</taxon>
        <taxon>Clostridia</taxon>
        <taxon>Eubacteriales</taxon>
        <taxon>Clostridiaceae</taxon>
        <taxon>Senegalia</taxon>
    </lineage>
</organism>
<proteinExistence type="predicted"/>
<accession>A0A845R2X0</accession>
<evidence type="ECO:0000313" key="1">
    <source>
        <dbReference type="EMBL" id="NBI08309.1"/>
    </source>
</evidence>